<dbReference type="PANTHER" id="PTHR23355">
    <property type="entry name" value="RIBONUCLEASE"/>
    <property type="match status" value="1"/>
</dbReference>
<feature type="domain" description="RNB" evidence="3">
    <location>
        <begin position="1930"/>
        <end position="2516"/>
    </location>
</feature>
<reference evidence="4 5" key="1">
    <citation type="submission" date="2016-08" db="EMBL/GenBank/DDBJ databases">
        <authorList>
            <consortium name="Pathogen Informatics"/>
        </authorList>
    </citation>
    <scope>NUCLEOTIDE SEQUENCE [LARGE SCALE GENOMIC DNA]</scope>
    <source>
        <strain evidence="4 5">DK</strain>
    </source>
</reference>
<name>A0A1D3S168_PLACE</name>
<dbReference type="Gene3D" id="2.40.50.690">
    <property type="match status" value="1"/>
</dbReference>
<proteinExistence type="predicted"/>
<dbReference type="PANTHER" id="PTHR23355:SF9">
    <property type="entry name" value="DIS3-LIKE EXONUCLEASE 2"/>
    <property type="match status" value="1"/>
</dbReference>
<evidence type="ECO:0000313" key="5">
    <source>
        <dbReference type="Proteomes" id="UP000195879"/>
    </source>
</evidence>
<dbReference type="InterPro" id="IPR022966">
    <property type="entry name" value="RNase_II/R_CS"/>
</dbReference>
<feature type="compositionally biased region" description="Basic and acidic residues" evidence="2">
    <location>
        <begin position="109"/>
        <end position="118"/>
    </location>
</feature>
<feature type="compositionally biased region" description="Basic and acidic residues" evidence="2">
    <location>
        <begin position="1134"/>
        <end position="1144"/>
    </location>
</feature>
<feature type="compositionally biased region" description="Basic and acidic residues" evidence="2">
    <location>
        <begin position="1170"/>
        <end position="1206"/>
    </location>
</feature>
<dbReference type="PROSITE" id="PS01175">
    <property type="entry name" value="RIBONUCLEASE_II"/>
    <property type="match status" value="1"/>
</dbReference>
<dbReference type="InterPro" id="IPR001900">
    <property type="entry name" value="RNase_II/R"/>
</dbReference>
<dbReference type="InterPro" id="IPR050180">
    <property type="entry name" value="RNR_Ribonuclease"/>
</dbReference>
<feature type="region of interest" description="Disordered" evidence="2">
    <location>
        <begin position="101"/>
        <end position="207"/>
    </location>
</feature>
<feature type="compositionally biased region" description="Basic residues" evidence="2">
    <location>
        <begin position="1213"/>
        <end position="1239"/>
    </location>
</feature>
<feature type="region of interest" description="Disordered" evidence="2">
    <location>
        <begin position="380"/>
        <end position="409"/>
    </location>
</feature>
<accession>A0A1D3S168</accession>
<feature type="region of interest" description="Disordered" evidence="2">
    <location>
        <begin position="1103"/>
        <end position="1144"/>
    </location>
</feature>
<dbReference type="GO" id="GO:0000175">
    <property type="term" value="F:3'-5'-RNA exonuclease activity"/>
    <property type="evidence" value="ECO:0007669"/>
    <property type="project" value="TreeGrafter"/>
</dbReference>
<keyword evidence="1" id="KW-0175">Coiled coil</keyword>
<evidence type="ECO:0000256" key="2">
    <source>
        <dbReference type="SAM" id="MobiDB-lite"/>
    </source>
</evidence>
<feature type="compositionally biased region" description="Basic residues" evidence="2">
    <location>
        <begin position="1116"/>
        <end position="1133"/>
    </location>
</feature>
<evidence type="ECO:0000256" key="1">
    <source>
        <dbReference type="SAM" id="Coils"/>
    </source>
</evidence>
<dbReference type="SUPFAM" id="SSF50249">
    <property type="entry name" value="Nucleic acid-binding proteins"/>
    <property type="match status" value="3"/>
</dbReference>
<dbReference type="EMBL" id="LT608206">
    <property type="protein sequence ID" value="SCN62267.1"/>
    <property type="molecule type" value="Genomic_DNA"/>
</dbReference>
<dbReference type="OrthoDB" id="372421at2759"/>
<feature type="coiled-coil region" evidence="1">
    <location>
        <begin position="412"/>
        <end position="442"/>
    </location>
</feature>
<dbReference type="InterPro" id="IPR012340">
    <property type="entry name" value="NA-bd_OB-fold"/>
</dbReference>
<sequence length="2687" mass="314093">MKSKKKGMLHKKLKNKRRSVKEFSYSSFKNEIVGIYMKEKHILKRIQNQKARKEALLEEKENALKKDNPLGLLTNNDASNDFKNGKEFIFQNEDICLEENDESEQTIDEESHHSDIKKSTKVKRTNSLLDEGVHSGSKRLHKERERKKKKKKKRRKRPKLVAGVKDEESSSDESVESYETYDENEKGEIIKHGSDDKKHKKRDKEENEQTEVIVQILNIIITKNKIKNIIRKYFENGFVNFVSSSMIRYIIRKAKKKINILTVESFLVKNVDINNLESTIITNKKVEMFRDYIFSRQKIKTIETALVQICKILPEDFNKENFHKEFEITQFEYLRCIEVLCTYLLKQNDENTNAYKKYKSMDVFVKQILYKYMNQSSDDENVMKKGDKKGRKNKKKTKKDKEKEDKDAISIIDNTKENVKEKNEKENEIHELKENKDENEDIILSNLKTMDTKKEKTISCSNITNSSFDEKMEIKNSYSSFEILKIIDNKFKKRDLEINNLKKSIESIGSNIKLLLQFNEGSNANINMLKSVSLETNNISKSLEGISNEIYKTEGSHIWSQNSIEGLPVYQNNNQLEEKTKLLEINKNKISKNIKDVHNSNILMSSKKETNEYNTSQANILIGNENKLTSCKIEQLLMPSFTEEYSNVKGTSELDKFKENAYKFIKLINSDPNFENNMNENGKKKLNIILNTINIEFGKLFIMMGDKKFSVKKNDNNKLADQVVEKNLSVSQSELIELNEIKDIIKNRKKKKSKKKNKEIKDKEILNNDINKKAMIPNELLFLQDDQINVSKKKKSDSPKKLLETNKLIENDTKIELGKNKLENKKGGNILDSLNFYMKADTIHTLGDSIKREDNELSNSEDNDILIKNENGKKKKINYFQEYMSICNKNVKGKKGSLDNLNKTKSDESIKKSISEKKNKKGNLYNYYENCNKADLCSQLTNEILSLAKEKTSLEISQTLEMFNDSKKLDPTLFTNKVSSDNTTAASAKIGEVKYNRINEDEDLSLKKIKEVDKEKGKEKKIKTKNKKECKESKEKLIYNNEYLLNHEKNKLSESSTESGDSVVYNYNIYDAIYDMNEQFSNVVKSIHMDQNITKVEVINDSENEEGENRVIEKKDKKKREKGSKRKKERKRQRKEELKKKKKELREEKKKFIKEYLIAEKKKEKKKEKEKKAEQEKDKKIEHENDKKIEKDKKAEQTSEGKKVDGTKSVAPLKKKKRKSSKEKRKASKEKRKASKEKRKNSDYNFIDIGSNDEKKKIVSRQMSLFDEYITQEEAIKGIISKKYIRGIISIRRPEYGFIIHEDKQVHIESKENLNRAIDGDVVVVELNKVTEGRDETKIKSNTGKVVYIEEHYGSNVQYVCIFREKVKDKTYNIAIPFKKNIPLIKVQNNHIKDFMEKSNIEDIGNQLVYIKIFQWNSTEKFPEGKIVEILGQNDVFHNMQNAILLNHNLNFNLKDALEDQYLKDLKNKDKFIEIVTEELQKRMDLRQECVFTIDPETARDLDDAINICKINKKIIMNSNYYIKIMHNLMCHNGDIDETLLEQNLPLFVNNDKAFFEKLKQNQYVKQVEDIKQENFMKEKVANANEKEEMLDNRIGKIEEIDGNVVKKEKLGKKGKDFTNNEYHYDDVDNEKMLKRKDRDDSNKNKKVKKTEKITKKNNTCISSDTDIETSIYDKCKTNNNFIDYNSKNFDKIMMNDDYKPFINKKKLNTNFSSSEESLDEYTQFTKKDKYNLIKTNKNLNNIDTNLSIQKLNRHSSFLNGKEKFDKSFLDISSNQEDNSNESENENIFNKKNDFNLFANDGKNDFSYLDNITNKDWNKNKINTQIIGVKKMTNNELFPNATSRWNDDTSQSSINDIGMNEENIEIGKVNRIGQGLKFYNTSMHSKTIECLYNSSNNEGNCNDSKKGKGKNKYAYIFKQNRNKDIGSELYKDCDNYCAKCKKYITIDDIINSMDSEKWRKYNLYEVGVHITDVSYFVKENTSLDIDARNRAMTIYLTHTCFPMLSRILSEHLCSLDPINNRLCLSVFFYMDNSGKIDHNTFFIKETVIESKVKFTYEEVHSIVSGYVQLKKIINKLKKDEKDEFYAKHTNYDQSDKNSQNPIEARKVGSIVSNFSKMENENGLVKNSSSNDDINMFDFDQKTKKKNLDKIDVNVDNTEKKTSKKKDDNNSEKKGNSLYKKFLNLHFYSKKKNPSIVDVDSGSEKDLAGSPSSITNMIIGKDDDNNNKQKKFETPFERDMLENKGKGMDSSSFNFEDEKSIKKKNGNIIMRKKDRNKINERVLQNEQVKKGIEGIIKIFKNLNNKKHKLSEKEIINITKMLYDMYKITKGARTIRRKNGSILFNNDRINFVLSNSWSPLGIVKKKHTFANYMIEELMLSANKLVAIRQYFSKYRDASIFRSHNASDSLNVSDIIELLKMHGIEFEVNDLGSILDFLADKQNNFKNNKEKNNIFEIVCAFVKKKMVRAEYHTYKHIKENDMSTYHYALSFLLYTHFTSPIRRYPDIIVHRVIKKIINDEKKVQEKLCTSQQILSIVETPDVGIIENICENCNKCKARSKRAQMDCEMAFLCLYLQKRESPGYNKGIIMDIQRDRAAIYFKSFSFENFLSFTGIDKHYHKINKTHLKYLCNYTIQPNVAKGEFTLIVYKQDTKTVKLRKVYKRFDYIPLYLVPLNTMPPSFFLAVAFSNK</sequence>
<dbReference type="GO" id="GO:0000932">
    <property type="term" value="C:P-body"/>
    <property type="evidence" value="ECO:0007669"/>
    <property type="project" value="TreeGrafter"/>
</dbReference>
<feature type="compositionally biased region" description="Basic and acidic residues" evidence="2">
    <location>
        <begin position="399"/>
        <end position="409"/>
    </location>
</feature>
<feature type="region of interest" description="Disordered" evidence="2">
    <location>
        <begin position="2198"/>
        <end position="2226"/>
    </location>
</feature>
<dbReference type="InterPro" id="IPR041505">
    <property type="entry name" value="Dis3_CSD2"/>
</dbReference>
<dbReference type="Gene3D" id="2.40.50.700">
    <property type="match status" value="1"/>
</dbReference>
<dbReference type="GO" id="GO:0006402">
    <property type="term" value="P:mRNA catabolic process"/>
    <property type="evidence" value="ECO:0007669"/>
    <property type="project" value="TreeGrafter"/>
</dbReference>
<organism evidence="4 5">
    <name type="scientific">Plasmodium chabaudi adami</name>
    <dbReference type="NCBI Taxonomy" id="5826"/>
    <lineage>
        <taxon>Eukaryota</taxon>
        <taxon>Sar</taxon>
        <taxon>Alveolata</taxon>
        <taxon>Apicomplexa</taxon>
        <taxon>Aconoidasida</taxon>
        <taxon>Haemosporida</taxon>
        <taxon>Plasmodiidae</taxon>
        <taxon>Plasmodium</taxon>
        <taxon>Plasmodium (Vinckeia)</taxon>
    </lineage>
</organism>
<dbReference type="GO" id="GO:0003723">
    <property type="term" value="F:RNA binding"/>
    <property type="evidence" value="ECO:0007669"/>
    <property type="project" value="InterPro"/>
</dbReference>
<evidence type="ECO:0000313" key="4">
    <source>
        <dbReference type="EMBL" id="SCN62267.1"/>
    </source>
</evidence>
<dbReference type="Pfam" id="PF00773">
    <property type="entry name" value="RNB"/>
    <property type="match status" value="2"/>
</dbReference>
<gene>
    <name evidence="4" type="ORF">PCHDK_000339300</name>
</gene>
<dbReference type="Proteomes" id="UP000195879">
    <property type="component" value="Chromosome 12"/>
</dbReference>
<feature type="compositionally biased region" description="Basic and acidic residues" evidence="2">
    <location>
        <begin position="183"/>
        <end position="207"/>
    </location>
</feature>
<feature type="compositionally biased region" description="Acidic residues" evidence="2">
    <location>
        <begin position="169"/>
        <end position="182"/>
    </location>
</feature>
<dbReference type="Pfam" id="PF17849">
    <property type="entry name" value="OB_Dis3"/>
    <property type="match status" value="1"/>
</dbReference>
<feature type="region of interest" description="Disordered" evidence="2">
    <location>
        <begin position="1163"/>
        <end position="1246"/>
    </location>
</feature>
<feature type="compositionally biased region" description="Basic residues" evidence="2">
    <location>
        <begin position="136"/>
        <end position="159"/>
    </location>
</feature>
<protein>
    <submittedName>
        <fullName evidence="4">Ribonuclease, putative</fullName>
    </submittedName>
</protein>
<feature type="compositionally biased region" description="Basic and acidic residues" evidence="2">
    <location>
        <begin position="1629"/>
        <end position="1644"/>
    </location>
</feature>
<evidence type="ECO:0000259" key="3">
    <source>
        <dbReference type="SMART" id="SM00955"/>
    </source>
</evidence>
<feature type="compositionally biased region" description="Basic residues" evidence="2">
    <location>
        <begin position="386"/>
        <end position="398"/>
    </location>
</feature>
<dbReference type="SMART" id="SM00955">
    <property type="entry name" value="RNB"/>
    <property type="match status" value="1"/>
</dbReference>
<feature type="region of interest" description="Disordered" evidence="2">
    <location>
        <begin position="1629"/>
        <end position="1652"/>
    </location>
</feature>